<dbReference type="Pfam" id="PF00443">
    <property type="entry name" value="UCH"/>
    <property type="match status" value="1"/>
</dbReference>
<feature type="repeat" description="ANK" evidence="3">
    <location>
        <begin position="37"/>
        <end position="69"/>
    </location>
</feature>
<dbReference type="SUPFAM" id="SSF54001">
    <property type="entry name" value="Cysteine proteinases"/>
    <property type="match status" value="1"/>
</dbReference>
<comment type="caution">
    <text evidence="7">The sequence shown here is derived from an EMBL/GenBank/DDBJ whole genome shotgun (WGS) entry which is preliminary data.</text>
</comment>
<feature type="repeat" description="ANK" evidence="3">
    <location>
        <begin position="74"/>
        <end position="106"/>
    </location>
</feature>
<dbReference type="InterPro" id="IPR036770">
    <property type="entry name" value="Ankyrin_rpt-contain_sf"/>
</dbReference>
<dbReference type="Proteomes" id="UP001286313">
    <property type="component" value="Unassembled WGS sequence"/>
</dbReference>
<keyword evidence="4" id="KW-0175">Coiled coil</keyword>
<dbReference type="InterPro" id="IPR018200">
    <property type="entry name" value="USP_CS"/>
</dbReference>
<evidence type="ECO:0000259" key="6">
    <source>
        <dbReference type="PROSITE" id="PS50235"/>
    </source>
</evidence>
<dbReference type="EC" id="3.4.19.12" evidence="2"/>
<comment type="catalytic activity">
    <reaction evidence="1">
        <text>Thiol-dependent hydrolysis of ester, thioester, amide, peptide and isopeptide bonds formed by the C-terminal Gly of ubiquitin (a 76-residue protein attached to proteins as an intracellular targeting signal).</text>
        <dbReference type="EC" id="3.4.19.12"/>
    </reaction>
</comment>
<evidence type="ECO:0000256" key="1">
    <source>
        <dbReference type="ARBA" id="ARBA00000707"/>
    </source>
</evidence>
<dbReference type="InterPro" id="IPR001394">
    <property type="entry name" value="Peptidase_C19_UCH"/>
</dbReference>
<dbReference type="PANTHER" id="PTHR21646">
    <property type="entry name" value="UBIQUITIN CARBOXYL-TERMINAL HYDROLASE"/>
    <property type="match status" value="1"/>
</dbReference>
<evidence type="ECO:0000256" key="5">
    <source>
        <dbReference type="SAM" id="MobiDB-lite"/>
    </source>
</evidence>
<feature type="repeat" description="ANK" evidence="3">
    <location>
        <begin position="113"/>
        <end position="145"/>
    </location>
</feature>
<accession>A0AAE1K4R9</accession>
<reference evidence="7" key="1">
    <citation type="submission" date="2023-10" db="EMBL/GenBank/DDBJ databases">
        <title>Genome assemblies of two species of porcelain crab, Petrolisthes cinctipes and Petrolisthes manimaculis (Anomura: Porcellanidae).</title>
        <authorList>
            <person name="Angst P."/>
        </authorList>
    </citation>
    <scope>NUCLEOTIDE SEQUENCE</scope>
    <source>
        <strain evidence="7">PB745_01</strain>
        <tissue evidence="7">Gill</tissue>
    </source>
</reference>
<proteinExistence type="predicted"/>
<dbReference type="SMART" id="SM00248">
    <property type="entry name" value="ANK"/>
    <property type="match status" value="4"/>
</dbReference>
<feature type="repeat" description="ANK" evidence="3">
    <location>
        <begin position="146"/>
        <end position="178"/>
    </location>
</feature>
<evidence type="ECO:0000256" key="4">
    <source>
        <dbReference type="SAM" id="Coils"/>
    </source>
</evidence>
<dbReference type="PROSITE" id="PS50297">
    <property type="entry name" value="ANK_REP_REGION"/>
    <property type="match status" value="3"/>
</dbReference>
<dbReference type="PROSITE" id="PS50235">
    <property type="entry name" value="USP_3"/>
    <property type="match status" value="1"/>
</dbReference>
<feature type="compositionally biased region" description="Polar residues" evidence="5">
    <location>
        <begin position="323"/>
        <end position="348"/>
    </location>
</feature>
<dbReference type="InterPro" id="IPR038765">
    <property type="entry name" value="Papain-like_cys_pep_sf"/>
</dbReference>
<gene>
    <name evidence="7" type="ORF">Pcinc_030236</name>
</gene>
<dbReference type="InterPro" id="IPR002110">
    <property type="entry name" value="Ankyrin_rpt"/>
</dbReference>
<dbReference type="PROSITE" id="PS00973">
    <property type="entry name" value="USP_2"/>
    <property type="match status" value="1"/>
</dbReference>
<dbReference type="AlphaFoldDB" id="A0AAE1K4R9"/>
<feature type="coiled-coil region" evidence="4">
    <location>
        <begin position="420"/>
        <end position="475"/>
    </location>
</feature>
<dbReference type="Gene3D" id="3.90.70.10">
    <property type="entry name" value="Cysteine proteinases"/>
    <property type="match status" value="1"/>
</dbReference>
<feature type="compositionally biased region" description="Basic and acidic residues" evidence="5">
    <location>
        <begin position="220"/>
        <end position="233"/>
    </location>
</feature>
<dbReference type="GO" id="GO:0004843">
    <property type="term" value="F:cysteine-type deubiquitinase activity"/>
    <property type="evidence" value="ECO:0007669"/>
    <property type="project" value="UniProtKB-EC"/>
</dbReference>
<feature type="compositionally biased region" description="Gly residues" evidence="5">
    <location>
        <begin position="260"/>
        <end position="284"/>
    </location>
</feature>
<dbReference type="Gene3D" id="1.25.40.20">
    <property type="entry name" value="Ankyrin repeat-containing domain"/>
    <property type="match status" value="1"/>
</dbReference>
<evidence type="ECO:0000256" key="2">
    <source>
        <dbReference type="ARBA" id="ARBA00012759"/>
    </source>
</evidence>
<dbReference type="InterPro" id="IPR028889">
    <property type="entry name" value="USP"/>
</dbReference>
<dbReference type="GO" id="GO:0016579">
    <property type="term" value="P:protein deubiquitination"/>
    <property type="evidence" value="ECO:0007669"/>
    <property type="project" value="InterPro"/>
</dbReference>
<feature type="region of interest" description="Disordered" evidence="5">
    <location>
        <begin position="199"/>
        <end position="406"/>
    </location>
</feature>
<keyword evidence="8" id="KW-1185">Reference proteome</keyword>
<dbReference type="EMBL" id="JAWQEG010003882">
    <property type="protein sequence ID" value="KAK3864039.1"/>
    <property type="molecule type" value="Genomic_DNA"/>
</dbReference>
<sequence>MASAQKRLVASAKVGDAAGVEKALQDGAWVDHVGSREGRAAIHYAAALGNQHLLHLLLAYAADPDIKSDADGEEGASPLHLASNVGNTDIMKLLMTDGANKEARDDRDLYRFPGKTALHWASLQGELTSLALLKKHGCNLEATVSGGGNALHYAAASGKLEVVQWLVEVGVPTTLRDKNNWLPKDVAKRNGHTHIHHFLKNLEKRSKKKATKSSSSGVMSREKPSIYRERSVDEDMAASSSSNERLVGLTRKESKKGRQGRSGEGGGGGEESEGEGGGGGGRGGGKVEGEREALDRDAITKQPPAHRERPIPLPRIFSAPSRVRSSATPVLPSSFQNHTSAPSHSSTRVRPHTQILLSPPQPPTSRPRAGSSPTRVPPSTPPLSLPLRSSPKVTSNAFIRNPPPRKKKWITLRSRSTGVKGGLRLQVEELKEMLEEKEELLHTRAADVTMLQEKVFELELEKAQMERQLRETTSSLEMRPMEVRTNHLQQGPSTLDSTSITAEERLKELTTALEAEREDRTRERLIRREELLEANNVMESERQLRVKEREAKDAEIAALISELDDAEAKMRRYGVRQRRCLARGKVVDEDLQLVGTPSGLPDLGSTSHINSVLQCLYSVEDLKEYFTSDAFRRDLNPSSGHRGEVAEAVAGVFKALRSGVLKEIETKMMHFKEVVVGVEDNNGEEQQQQQHQDAHYLLATLLSALHQELGSSDGSSYISELFHGSHESVLACDLTGEVLGKSGQIFTHLSLSVPPRYPSSLWAALMRTYGPQSMEWDCPQCQSCHLCRHQTTITRLPPVLVIHINRPIIQDQVAKVQVTFPPRHLTLQEYAMSSPSYELVGVVSHHGTLSSGHFTAFCRSHNDPTWRHYDDNQVTHTSLQRVLADTDAFLLLYIASTP</sequence>
<protein>
    <recommendedName>
        <fullName evidence="2">ubiquitinyl hydrolase 1</fullName>
        <ecNumber evidence="2">3.4.19.12</ecNumber>
    </recommendedName>
</protein>
<feature type="compositionally biased region" description="Basic residues" evidence="5">
    <location>
        <begin position="199"/>
        <end position="211"/>
    </location>
</feature>
<keyword evidence="3" id="KW-0040">ANK repeat</keyword>
<feature type="domain" description="USP" evidence="6">
    <location>
        <begin position="598"/>
        <end position="896"/>
    </location>
</feature>
<feature type="compositionally biased region" description="Basic and acidic residues" evidence="5">
    <location>
        <begin position="285"/>
        <end position="310"/>
    </location>
</feature>
<feature type="coiled-coil region" evidence="4">
    <location>
        <begin position="499"/>
        <end position="576"/>
    </location>
</feature>
<dbReference type="PROSITE" id="PS50088">
    <property type="entry name" value="ANK_REPEAT"/>
    <property type="match status" value="4"/>
</dbReference>
<name>A0AAE1K4R9_PETCI</name>
<evidence type="ECO:0000256" key="3">
    <source>
        <dbReference type="PROSITE-ProRule" id="PRU00023"/>
    </source>
</evidence>
<evidence type="ECO:0000313" key="7">
    <source>
        <dbReference type="EMBL" id="KAK3864039.1"/>
    </source>
</evidence>
<evidence type="ECO:0000313" key="8">
    <source>
        <dbReference type="Proteomes" id="UP001286313"/>
    </source>
</evidence>
<dbReference type="SUPFAM" id="SSF48403">
    <property type="entry name" value="Ankyrin repeat"/>
    <property type="match status" value="1"/>
</dbReference>
<dbReference type="Pfam" id="PF12796">
    <property type="entry name" value="Ank_2"/>
    <property type="match status" value="2"/>
</dbReference>
<feature type="compositionally biased region" description="Pro residues" evidence="5">
    <location>
        <begin position="375"/>
        <end position="384"/>
    </location>
</feature>
<dbReference type="InterPro" id="IPR050185">
    <property type="entry name" value="Ub_carboxyl-term_hydrolase"/>
</dbReference>
<dbReference type="CDD" id="cd02257">
    <property type="entry name" value="Peptidase_C19"/>
    <property type="match status" value="1"/>
</dbReference>
<organism evidence="7 8">
    <name type="scientific">Petrolisthes cinctipes</name>
    <name type="common">Flat porcelain crab</name>
    <dbReference type="NCBI Taxonomy" id="88211"/>
    <lineage>
        <taxon>Eukaryota</taxon>
        <taxon>Metazoa</taxon>
        <taxon>Ecdysozoa</taxon>
        <taxon>Arthropoda</taxon>
        <taxon>Crustacea</taxon>
        <taxon>Multicrustacea</taxon>
        <taxon>Malacostraca</taxon>
        <taxon>Eumalacostraca</taxon>
        <taxon>Eucarida</taxon>
        <taxon>Decapoda</taxon>
        <taxon>Pleocyemata</taxon>
        <taxon>Anomura</taxon>
        <taxon>Galatheoidea</taxon>
        <taxon>Porcellanidae</taxon>
        <taxon>Petrolisthes</taxon>
    </lineage>
</organism>